<evidence type="ECO:0000313" key="6">
    <source>
        <dbReference type="Proteomes" id="UP000199315"/>
    </source>
</evidence>
<evidence type="ECO:0000256" key="2">
    <source>
        <dbReference type="ARBA" id="ARBA00023125"/>
    </source>
</evidence>
<name>A0A1D3TTR9_9FIRM</name>
<evidence type="ECO:0000259" key="4">
    <source>
        <dbReference type="PROSITE" id="PS50995"/>
    </source>
</evidence>
<dbReference type="EMBL" id="FMKA01000010">
    <property type="protein sequence ID" value="SCP97374.1"/>
    <property type="molecule type" value="Genomic_DNA"/>
</dbReference>
<gene>
    <name evidence="5" type="ORF">SAMN05421730_101038</name>
</gene>
<dbReference type="OrthoDB" id="384891at2"/>
<keyword evidence="6" id="KW-1185">Reference proteome</keyword>
<dbReference type="GO" id="GO:0003677">
    <property type="term" value="F:DNA binding"/>
    <property type="evidence" value="ECO:0007669"/>
    <property type="project" value="UniProtKB-KW"/>
</dbReference>
<dbReference type="SMART" id="SM00347">
    <property type="entry name" value="HTH_MARR"/>
    <property type="match status" value="1"/>
</dbReference>
<dbReference type="InterPro" id="IPR000835">
    <property type="entry name" value="HTH_MarR-typ"/>
</dbReference>
<sequence>MNKEMNIGHKIIHISRQIDRIIGKRVAQYGVTNIQAKIIGFLYCESSKRNIFQKDIEERFDIRRSSVTSVLNLMESNGIIQRVSVEEDGRLKKIMLLEKGREIQSAVYQQIVKVEDYMTEALTPGERELLFELLDKISEKISEED</sequence>
<dbReference type="PRINTS" id="PR00598">
    <property type="entry name" value="HTHMARR"/>
</dbReference>
<keyword evidence="2 5" id="KW-0238">DNA-binding</keyword>
<dbReference type="PANTHER" id="PTHR42756:SF1">
    <property type="entry name" value="TRANSCRIPTIONAL REPRESSOR OF EMRAB OPERON"/>
    <property type="match status" value="1"/>
</dbReference>
<dbReference type="InterPro" id="IPR036388">
    <property type="entry name" value="WH-like_DNA-bd_sf"/>
</dbReference>
<dbReference type="Proteomes" id="UP000199315">
    <property type="component" value="Unassembled WGS sequence"/>
</dbReference>
<dbReference type="RefSeq" id="WP_091233415.1">
    <property type="nucleotide sequence ID" value="NZ_FMKA01000010.1"/>
</dbReference>
<evidence type="ECO:0000256" key="3">
    <source>
        <dbReference type="ARBA" id="ARBA00023163"/>
    </source>
</evidence>
<reference evidence="5 6" key="1">
    <citation type="submission" date="2016-09" db="EMBL/GenBank/DDBJ databases">
        <authorList>
            <person name="Capua I."/>
            <person name="De Benedictis P."/>
            <person name="Joannis T."/>
            <person name="Lombin L.H."/>
            <person name="Cattoli G."/>
        </authorList>
    </citation>
    <scope>NUCLEOTIDE SEQUENCE [LARGE SCALE GENOMIC DNA]</scope>
    <source>
        <strain evidence="5 6">GluBS11</strain>
    </source>
</reference>
<dbReference type="Pfam" id="PF12802">
    <property type="entry name" value="MarR_2"/>
    <property type="match status" value="1"/>
</dbReference>
<dbReference type="STRING" id="1619234.SAMN05421730_101038"/>
<dbReference type="PROSITE" id="PS50995">
    <property type="entry name" value="HTH_MARR_2"/>
    <property type="match status" value="1"/>
</dbReference>
<dbReference type="PANTHER" id="PTHR42756">
    <property type="entry name" value="TRANSCRIPTIONAL REGULATOR, MARR"/>
    <property type="match status" value="1"/>
</dbReference>
<keyword evidence="1" id="KW-0805">Transcription regulation</keyword>
<evidence type="ECO:0000256" key="1">
    <source>
        <dbReference type="ARBA" id="ARBA00023015"/>
    </source>
</evidence>
<organism evidence="5 6">
    <name type="scientific">Anaerobium acetethylicum</name>
    <dbReference type="NCBI Taxonomy" id="1619234"/>
    <lineage>
        <taxon>Bacteria</taxon>
        <taxon>Bacillati</taxon>
        <taxon>Bacillota</taxon>
        <taxon>Clostridia</taxon>
        <taxon>Lachnospirales</taxon>
        <taxon>Lachnospiraceae</taxon>
        <taxon>Anaerobium</taxon>
    </lineage>
</organism>
<dbReference type="InterPro" id="IPR036390">
    <property type="entry name" value="WH_DNA-bd_sf"/>
</dbReference>
<dbReference type="SUPFAM" id="SSF46785">
    <property type="entry name" value="Winged helix' DNA-binding domain"/>
    <property type="match status" value="1"/>
</dbReference>
<protein>
    <submittedName>
        <fullName evidence="5">DNA-binding transcriptional regulator, MarR family</fullName>
    </submittedName>
</protein>
<keyword evidence="3" id="KW-0804">Transcription</keyword>
<dbReference type="GO" id="GO:0003700">
    <property type="term" value="F:DNA-binding transcription factor activity"/>
    <property type="evidence" value="ECO:0007669"/>
    <property type="project" value="InterPro"/>
</dbReference>
<proteinExistence type="predicted"/>
<dbReference type="AlphaFoldDB" id="A0A1D3TTR9"/>
<feature type="domain" description="HTH marR-type" evidence="4">
    <location>
        <begin position="4"/>
        <end position="139"/>
    </location>
</feature>
<accession>A0A1D3TTR9</accession>
<dbReference type="Gene3D" id="1.10.10.10">
    <property type="entry name" value="Winged helix-like DNA-binding domain superfamily/Winged helix DNA-binding domain"/>
    <property type="match status" value="1"/>
</dbReference>
<evidence type="ECO:0000313" key="5">
    <source>
        <dbReference type="EMBL" id="SCP97374.1"/>
    </source>
</evidence>